<evidence type="ECO:0000313" key="1">
    <source>
        <dbReference type="EMBL" id="ABY24674.1"/>
    </source>
</evidence>
<dbReference type="RefSeq" id="WP_012246319.1">
    <property type="nucleotide sequence ID" value="NC_010168.1"/>
</dbReference>
<gene>
    <name evidence="1" type="ordered locus">RSal33209_2952</name>
</gene>
<accession>A9WU03</accession>
<dbReference type="AlphaFoldDB" id="A9WU03"/>
<proteinExistence type="predicted"/>
<reference evidence="2" key="1">
    <citation type="journal article" date="2008" name="J. Bacteriol.">
        <title>Genome sequence of the fish pathogen Renibacterium salmoninarum suggests reductive evolution away from an environmental Arthrobacter ancestor.</title>
        <authorList>
            <person name="Wiens G.D."/>
            <person name="Rockey D.D."/>
            <person name="Wu Z."/>
            <person name="Chang J."/>
            <person name="Levy R."/>
            <person name="Crane S."/>
            <person name="Chen D.S."/>
            <person name="Capri G.R."/>
            <person name="Burnett J.R."/>
            <person name="Sudheesh P.S."/>
            <person name="Schipma M.J."/>
            <person name="Burd H."/>
            <person name="Bhattacharyya A."/>
            <person name="Rhodes L.D."/>
            <person name="Kaul R."/>
            <person name="Strom M.S."/>
        </authorList>
    </citation>
    <scope>NUCLEOTIDE SEQUENCE [LARGE SCALE GENOMIC DNA]</scope>
    <source>
        <strain evidence="2">ATCC 33209 / DSM 20767 / JCM 11484 / NBRC 15589 / NCIMB 2235</strain>
    </source>
</reference>
<organism evidence="1 2">
    <name type="scientific">Renibacterium salmoninarum (strain ATCC 33209 / DSM 20767 / JCM 11484 / NBRC 15589 / NCIMB 2235)</name>
    <dbReference type="NCBI Taxonomy" id="288705"/>
    <lineage>
        <taxon>Bacteria</taxon>
        <taxon>Bacillati</taxon>
        <taxon>Actinomycetota</taxon>
        <taxon>Actinomycetes</taxon>
        <taxon>Micrococcales</taxon>
        <taxon>Micrococcaceae</taxon>
        <taxon>Renibacterium</taxon>
    </lineage>
</organism>
<dbReference type="eggNOG" id="ENOG5032DZT">
    <property type="taxonomic scope" value="Bacteria"/>
</dbReference>
<dbReference type="Pfam" id="PF13822">
    <property type="entry name" value="ACC_epsilon"/>
    <property type="match status" value="1"/>
</dbReference>
<dbReference type="STRING" id="288705.RSal33209_2952"/>
<dbReference type="KEGG" id="rsa:RSal33209_2952"/>
<dbReference type="HOGENOM" id="CLU_175330_2_0_11"/>
<protein>
    <recommendedName>
        <fullName evidence="3">Acyl-CoA carboxylase subunit epsilon</fullName>
    </recommendedName>
</protein>
<dbReference type="GO" id="GO:0003989">
    <property type="term" value="F:acetyl-CoA carboxylase activity"/>
    <property type="evidence" value="ECO:0007669"/>
    <property type="project" value="InterPro"/>
</dbReference>
<dbReference type="InterPro" id="IPR032716">
    <property type="entry name" value="ACC_epsilon"/>
</dbReference>
<evidence type="ECO:0008006" key="3">
    <source>
        <dbReference type="Google" id="ProtNLM"/>
    </source>
</evidence>
<name>A9WU03_RENSM</name>
<dbReference type="EMBL" id="CP000910">
    <property type="protein sequence ID" value="ABY24674.1"/>
    <property type="molecule type" value="Genomic_DNA"/>
</dbReference>
<dbReference type="GO" id="GO:0004658">
    <property type="term" value="F:propionyl-CoA carboxylase activity"/>
    <property type="evidence" value="ECO:0007669"/>
    <property type="project" value="InterPro"/>
</dbReference>
<dbReference type="Proteomes" id="UP000002007">
    <property type="component" value="Chromosome"/>
</dbReference>
<evidence type="ECO:0000313" key="2">
    <source>
        <dbReference type="Proteomes" id="UP000002007"/>
    </source>
</evidence>
<sequence length="84" mass="9140">MTELIEEAFASELTAQLPLFQVTKENPNAEDLAALTAVVLALASAESGAEAADSVEHGRAWIRRERLRLAPTPGPGAWRRSAWR</sequence>
<keyword evidence="2" id="KW-1185">Reference proteome</keyword>